<protein>
    <submittedName>
        <fullName evidence="5">Phage integrase</fullName>
    </submittedName>
</protein>
<dbReference type="Gene3D" id="1.10.150.130">
    <property type="match status" value="1"/>
</dbReference>
<evidence type="ECO:0000313" key="5">
    <source>
        <dbReference type="EMBL" id="KPY63427.1"/>
    </source>
</evidence>
<dbReference type="SUPFAM" id="SSF56349">
    <property type="entry name" value="DNA breaking-rejoining enzymes"/>
    <property type="match status" value="1"/>
</dbReference>
<keyword evidence="1" id="KW-0229">DNA integration</keyword>
<evidence type="ECO:0000256" key="2">
    <source>
        <dbReference type="ARBA" id="ARBA00023125"/>
    </source>
</evidence>
<dbReference type="AlphaFoldDB" id="A0A0Q0AHW5"/>
<evidence type="ECO:0000259" key="4">
    <source>
        <dbReference type="PROSITE" id="PS51900"/>
    </source>
</evidence>
<dbReference type="Proteomes" id="UP000050384">
    <property type="component" value="Unassembled WGS sequence"/>
</dbReference>
<dbReference type="InterPro" id="IPR044068">
    <property type="entry name" value="CB"/>
</dbReference>
<evidence type="ECO:0000313" key="6">
    <source>
        <dbReference type="Proteomes" id="UP000050384"/>
    </source>
</evidence>
<organism evidence="5 6">
    <name type="scientific">Pseudomonas syringae pv. spinaceae</name>
    <dbReference type="NCBI Taxonomy" id="264459"/>
    <lineage>
        <taxon>Bacteria</taxon>
        <taxon>Pseudomonadati</taxon>
        <taxon>Pseudomonadota</taxon>
        <taxon>Gammaproteobacteria</taxon>
        <taxon>Pseudomonadales</taxon>
        <taxon>Pseudomonadaceae</taxon>
        <taxon>Pseudomonas</taxon>
        <taxon>Pseudomonas syringae</taxon>
    </lineage>
</organism>
<keyword evidence="2 3" id="KW-0238">DNA-binding</keyword>
<proteinExistence type="predicted"/>
<feature type="non-terminal residue" evidence="5">
    <location>
        <position position="106"/>
    </location>
</feature>
<dbReference type="GO" id="GO:0015074">
    <property type="term" value="P:DNA integration"/>
    <property type="evidence" value="ECO:0007669"/>
    <property type="project" value="UniProtKB-KW"/>
</dbReference>
<dbReference type="InterPro" id="IPR011010">
    <property type="entry name" value="DNA_brk_join_enz"/>
</dbReference>
<accession>A0A0Q0AHW5</accession>
<sequence>MKPMTLPELTQEYILTHDLRPDTVKIYRAATKAYVNFFGECLACETTHRDMLEWRRSELARISKRSWNTYSSHLRTVYRYAMEHGLVELKVNPLKDTRVMPVTATV</sequence>
<evidence type="ECO:0000256" key="3">
    <source>
        <dbReference type="PROSITE-ProRule" id="PRU01248"/>
    </source>
</evidence>
<dbReference type="GO" id="GO:0003677">
    <property type="term" value="F:DNA binding"/>
    <property type="evidence" value="ECO:0007669"/>
    <property type="project" value="UniProtKB-UniRule"/>
</dbReference>
<gene>
    <name evidence="5" type="ORF">ALO94_04935</name>
</gene>
<feature type="domain" description="Core-binding (CB)" evidence="4">
    <location>
        <begin position="4"/>
        <end position="82"/>
    </location>
</feature>
<dbReference type="PROSITE" id="PS51900">
    <property type="entry name" value="CB"/>
    <property type="match status" value="1"/>
</dbReference>
<dbReference type="EMBL" id="LJRI01001383">
    <property type="protein sequence ID" value="KPY63427.1"/>
    <property type="molecule type" value="Genomic_DNA"/>
</dbReference>
<reference evidence="5 6" key="1">
    <citation type="submission" date="2015-09" db="EMBL/GenBank/DDBJ databases">
        <title>Genome announcement of multiple Pseudomonas syringae strains.</title>
        <authorList>
            <person name="Thakur S."/>
            <person name="Wang P.W."/>
            <person name="Gong Y."/>
            <person name="Weir B.S."/>
            <person name="Guttman D.S."/>
        </authorList>
    </citation>
    <scope>NUCLEOTIDE SEQUENCE [LARGE SCALE GENOMIC DNA]</scope>
    <source>
        <strain evidence="5 6">ICMP16929</strain>
    </source>
</reference>
<evidence type="ECO:0000256" key="1">
    <source>
        <dbReference type="ARBA" id="ARBA00022908"/>
    </source>
</evidence>
<name>A0A0Q0AHW5_PSESX</name>
<dbReference type="InterPro" id="IPR010998">
    <property type="entry name" value="Integrase_recombinase_N"/>
</dbReference>
<comment type="caution">
    <text evidence="5">The sequence shown here is derived from an EMBL/GenBank/DDBJ whole genome shotgun (WGS) entry which is preliminary data.</text>
</comment>